<dbReference type="EMBL" id="GGEC01007226">
    <property type="protein sequence ID" value="MBW87709.1"/>
    <property type="molecule type" value="Transcribed_RNA"/>
</dbReference>
<accession>A0A2P2J2L3</accession>
<evidence type="ECO:0000313" key="1">
    <source>
        <dbReference type="EMBL" id="MBW87708.1"/>
    </source>
</evidence>
<dbReference type="AlphaFoldDB" id="A0A2P2J2L3"/>
<sequence>MGLRESPTKWHKIGDFRVRVKGLGAIGTDW</sequence>
<protein>
    <submittedName>
        <fullName evidence="1">Uncharacterized protein</fullName>
    </submittedName>
</protein>
<organism evidence="1">
    <name type="scientific">Rhizophora mucronata</name>
    <name type="common">Asiatic mangrove</name>
    <dbReference type="NCBI Taxonomy" id="61149"/>
    <lineage>
        <taxon>Eukaryota</taxon>
        <taxon>Viridiplantae</taxon>
        <taxon>Streptophyta</taxon>
        <taxon>Embryophyta</taxon>
        <taxon>Tracheophyta</taxon>
        <taxon>Spermatophyta</taxon>
        <taxon>Magnoliopsida</taxon>
        <taxon>eudicotyledons</taxon>
        <taxon>Gunneridae</taxon>
        <taxon>Pentapetalae</taxon>
        <taxon>rosids</taxon>
        <taxon>fabids</taxon>
        <taxon>Malpighiales</taxon>
        <taxon>Rhizophoraceae</taxon>
        <taxon>Rhizophora</taxon>
    </lineage>
</organism>
<name>A0A2P2J2L3_RHIMU</name>
<proteinExistence type="predicted"/>
<reference evidence="1" key="1">
    <citation type="submission" date="2018-02" db="EMBL/GenBank/DDBJ databases">
        <title>Rhizophora mucronata_Transcriptome.</title>
        <authorList>
            <person name="Meera S.P."/>
            <person name="Sreeshan A."/>
            <person name="Augustine A."/>
        </authorList>
    </citation>
    <scope>NUCLEOTIDE SEQUENCE</scope>
    <source>
        <tissue evidence="1">Leaf</tissue>
    </source>
</reference>
<dbReference type="EMBL" id="GGEC01007225">
    <property type="protein sequence ID" value="MBW87708.1"/>
    <property type="molecule type" value="Transcribed_RNA"/>
</dbReference>